<organism evidence="1 2">
    <name type="scientific">Cichorium intybus</name>
    <name type="common">Chicory</name>
    <dbReference type="NCBI Taxonomy" id="13427"/>
    <lineage>
        <taxon>Eukaryota</taxon>
        <taxon>Viridiplantae</taxon>
        <taxon>Streptophyta</taxon>
        <taxon>Embryophyta</taxon>
        <taxon>Tracheophyta</taxon>
        <taxon>Spermatophyta</taxon>
        <taxon>Magnoliopsida</taxon>
        <taxon>eudicotyledons</taxon>
        <taxon>Gunneridae</taxon>
        <taxon>Pentapetalae</taxon>
        <taxon>asterids</taxon>
        <taxon>campanulids</taxon>
        <taxon>Asterales</taxon>
        <taxon>Asteraceae</taxon>
        <taxon>Cichorioideae</taxon>
        <taxon>Cichorieae</taxon>
        <taxon>Cichoriinae</taxon>
        <taxon>Cichorium</taxon>
    </lineage>
</organism>
<reference evidence="2" key="1">
    <citation type="journal article" date="2022" name="Mol. Ecol. Resour.">
        <title>The genomes of chicory, endive, great burdock and yacon provide insights into Asteraceae palaeo-polyploidization history and plant inulin production.</title>
        <authorList>
            <person name="Fan W."/>
            <person name="Wang S."/>
            <person name="Wang H."/>
            <person name="Wang A."/>
            <person name="Jiang F."/>
            <person name="Liu H."/>
            <person name="Zhao H."/>
            <person name="Xu D."/>
            <person name="Zhang Y."/>
        </authorList>
    </citation>
    <scope>NUCLEOTIDE SEQUENCE [LARGE SCALE GENOMIC DNA]</scope>
    <source>
        <strain evidence="2">cv. Punajuju</strain>
    </source>
</reference>
<accession>A0ACB9CT69</accession>
<proteinExistence type="predicted"/>
<keyword evidence="2" id="KW-1185">Reference proteome</keyword>
<comment type="caution">
    <text evidence="1">The sequence shown here is derived from an EMBL/GenBank/DDBJ whole genome shotgun (WGS) entry which is preliminary data.</text>
</comment>
<reference evidence="1 2" key="2">
    <citation type="journal article" date="2022" name="Mol. Ecol. Resour.">
        <title>The genomes of chicory, endive, great burdock and yacon provide insights into Asteraceae paleo-polyploidization history and plant inulin production.</title>
        <authorList>
            <person name="Fan W."/>
            <person name="Wang S."/>
            <person name="Wang H."/>
            <person name="Wang A."/>
            <person name="Jiang F."/>
            <person name="Liu H."/>
            <person name="Zhao H."/>
            <person name="Xu D."/>
            <person name="Zhang Y."/>
        </authorList>
    </citation>
    <scope>NUCLEOTIDE SEQUENCE [LARGE SCALE GENOMIC DNA]</scope>
    <source>
        <strain evidence="2">cv. Punajuju</strain>
        <tissue evidence="1">Leaves</tissue>
    </source>
</reference>
<sequence>MYSLYNQKEENFAGNLALCGKPLKKMCTVPTSHSIPTNVSTDGSATAAIAAMPKKTVGQSNNHGQLKVNPVKIAAIVVGDVAAMRRNIGNVGEMAFAVRRIGESVVEKMREFEKIVRVIGKFRHQNLVKLRGFYWETMRSL</sequence>
<evidence type="ECO:0000313" key="2">
    <source>
        <dbReference type="Proteomes" id="UP001055811"/>
    </source>
</evidence>
<evidence type="ECO:0000313" key="1">
    <source>
        <dbReference type="EMBL" id="KAI3737373.1"/>
    </source>
</evidence>
<dbReference type="EMBL" id="CM042013">
    <property type="protein sequence ID" value="KAI3737373.1"/>
    <property type="molecule type" value="Genomic_DNA"/>
</dbReference>
<protein>
    <submittedName>
        <fullName evidence="1">Uncharacterized protein</fullName>
    </submittedName>
</protein>
<dbReference type="Proteomes" id="UP001055811">
    <property type="component" value="Linkage Group LG05"/>
</dbReference>
<gene>
    <name evidence="1" type="ORF">L2E82_27373</name>
</gene>
<name>A0ACB9CT69_CICIN</name>